<reference evidence="4" key="1">
    <citation type="submission" date="2019-11" db="EMBL/GenBank/DDBJ databases">
        <authorList>
            <person name="Feng L."/>
        </authorList>
    </citation>
    <scope>NUCLEOTIDE SEQUENCE</scope>
    <source>
        <strain evidence="4">ElimosumLFYP34</strain>
    </source>
</reference>
<dbReference type="InterPro" id="IPR029063">
    <property type="entry name" value="SAM-dependent_MTases_sf"/>
</dbReference>
<dbReference type="Gene3D" id="3.40.50.150">
    <property type="entry name" value="Vaccinia Virus protein VP39"/>
    <property type="match status" value="1"/>
</dbReference>
<evidence type="ECO:0000256" key="1">
    <source>
        <dbReference type="ARBA" id="ARBA00022603"/>
    </source>
</evidence>
<evidence type="ECO:0000313" key="4">
    <source>
        <dbReference type="EMBL" id="VYT93009.1"/>
    </source>
</evidence>
<gene>
    <name evidence="4" type="primary">rebM_2</name>
    <name evidence="4" type="ORF">ELLFYP34_02266</name>
</gene>
<sequence>MSIKEKSEKKSVISRDVLAAMFNTSEFKQYSHDCRQEVVESLEGHEFKTLLDLDCGGGKMLEQLFETFPDMEACGFDYSLDRLNGAKERLEGKNVSFKFGNAQCLPYEDNQFDVVVSTSTFHHYPYPDNVLKEVHRVLKPKGILVICDTYLGATLRYLNNFCKPINEVTEIRMYSEKEIWQMLGGAGFNGITWRRLNKHAYLAKAVASGIPLIA</sequence>
<dbReference type="EC" id="2.1.1.164" evidence="4"/>
<proteinExistence type="predicted"/>
<name>A0A6N3AKH4_EUBLI</name>
<dbReference type="AlphaFoldDB" id="A0A6N3AKH4"/>
<dbReference type="Pfam" id="PF13847">
    <property type="entry name" value="Methyltransf_31"/>
    <property type="match status" value="1"/>
</dbReference>
<evidence type="ECO:0000259" key="3">
    <source>
        <dbReference type="Pfam" id="PF13847"/>
    </source>
</evidence>
<organism evidence="4">
    <name type="scientific">Eubacterium limosum</name>
    <dbReference type="NCBI Taxonomy" id="1736"/>
    <lineage>
        <taxon>Bacteria</taxon>
        <taxon>Bacillati</taxon>
        <taxon>Bacillota</taxon>
        <taxon>Clostridia</taxon>
        <taxon>Eubacteriales</taxon>
        <taxon>Eubacteriaceae</taxon>
        <taxon>Eubacterium</taxon>
    </lineage>
</organism>
<dbReference type="InterPro" id="IPR025714">
    <property type="entry name" value="Methyltranfer_dom"/>
</dbReference>
<dbReference type="SUPFAM" id="SSF53335">
    <property type="entry name" value="S-adenosyl-L-methionine-dependent methyltransferases"/>
    <property type="match status" value="1"/>
</dbReference>
<dbReference type="GO" id="GO:0032259">
    <property type="term" value="P:methylation"/>
    <property type="evidence" value="ECO:0007669"/>
    <property type="project" value="UniProtKB-KW"/>
</dbReference>
<protein>
    <submittedName>
        <fullName evidence="4">Demethylrebeccamycin-D-glucose O-methyltransferase</fullName>
        <ecNumber evidence="4">2.1.1.164</ecNumber>
    </submittedName>
</protein>
<keyword evidence="2 4" id="KW-0808">Transferase</keyword>
<dbReference type="InterPro" id="IPR051052">
    <property type="entry name" value="Diverse_substrate_MTase"/>
</dbReference>
<keyword evidence="1 4" id="KW-0489">Methyltransferase</keyword>
<dbReference type="GO" id="GO:0102082">
    <property type="term" value="F:demethylrebeccamycin--D-glucose O-methyltransferase activity"/>
    <property type="evidence" value="ECO:0007669"/>
    <property type="project" value="UniProtKB-EC"/>
</dbReference>
<accession>A0A6N3AKH4</accession>
<dbReference type="PANTHER" id="PTHR44942">
    <property type="entry name" value="METHYLTRANSF_11 DOMAIN-CONTAINING PROTEIN"/>
    <property type="match status" value="1"/>
</dbReference>
<dbReference type="CDD" id="cd02440">
    <property type="entry name" value="AdoMet_MTases"/>
    <property type="match status" value="1"/>
</dbReference>
<dbReference type="EMBL" id="CACRTR010000004">
    <property type="protein sequence ID" value="VYT93009.1"/>
    <property type="molecule type" value="Genomic_DNA"/>
</dbReference>
<dbReference type="PANTHER" id="PTHR44942:SF4">
    <property type="entry name" value="METHYLTRANSFERASE TYPE 11 DOMAIN-CONTAINING PROTEIN"/>
    <property type="match status" value="1"/>
</dbReference>
<evidence type="ECO:0000256" key="2">
    <source>
        <dbReference type="ARBA" id="ARBA00022679"/>
    </source>
</evidence>
<feature type="domain" description="Methyltransferase" evidence="3">
    <location>
        <begin position="48"/>
        <end position="152"/>
    </location>
</feature>